<reference evidence="1" key="1">
    <citation type="journal article" date="2015" name="Nature">
        <title>Complex archaea that bridge the gap between prokaryotes and eukaryotes.</title>
        <authorList>
            <person name="Spang A."/>
            <person name="Saw J.H."/>
            <person name="Jorgensen S.L."/>
            <person name="Zaremba-Niedzwiedzka K."/>
            <person name="Martijn J."/>
            <person name="Lind A.E."/>
            <person name="van Eijk R."/>
            <person name="Schleper C."/>
            <person name="Guy L."/>
            <person name="Ettema T.J."/>
        </authorList>
    </citation>
    <scope>NUCLEOTIDE SEQUENCE</scope>
</reference>
<gene>
    <name evidence="1" type="ORF">LCGC14_2826300</name>
</gene>
<evidence type="ECO:0000313" key="1">
    <source>
        <dbReference type="EMBL" id="KKK80158.1"/>
    </source>
</evidence>
<feature type="non-terminal residue" evidence="1">
    <location>
        <position position="190"/>
    </location>
</feature>
<proteinExistence type="predicted"/>
<sequence length="190" mass="21257">MPETNIAGAIASDLTNVMTDYSVNAIQTDAAGDQKEFTWQSTLWTKNLGYYKKIPELKTSVDTKATWVIGAGIEADEQTIMLLDKIKGNGKDTFTSILKNQYKIAKLDGDSYAEIIRDDEKLFANLKPLAPDSIVSVQNQKGQFIRYEQVSKIAGKKNKIFQPDEIFHLSNERIADEIHGVSVVQAVEWI</sequence>
<evidence type="ECO:0008006" key="2">
    <source>
        <dbReference type="Google" id="ProtNLM"/>
    </source>
</evidence>
<accession>A0A0F8YFC6</accession>
<comment type="caution">
    <text evidence="1">The sequence shown here is derived from an EMBL/GenBank/DDBJ whole genome shotgun (WGS) entry which is preliminary data.</text>
</comment>
<protein>
    <recommendedName>
        <fullName evidence="2">Phage portal protein</fullName>
    </recommendedName>
</protein>
<dbReference type="AlphaFoldDB" id="A0A0F8YFC6"/>
<dbReference type="EMBL" id="LAZR01053712">
    <property type="protein sequence ID" value="KKK80158.1"/>
    <property type="molecule type" value="Genomic_DNA"/>
</dbReference>
<name>A0A0F8YFC6_9ZZZZ</name>
<organism evidence="1">
    <name type="scientific">marine sediment metagenome</name>
    <dbReference type="NCBI Taxonomy" id="412755"/>
    <lineage>
        <taxon>unclassified sequences</taxon>
        <taxon>metagenomes</taxon>
        <taxon>ecological metagenomes</taxon>
    </lineage>
</organism>